<dbReference type="EMBL" id="JARKIE010000077">
    <property type="protein sequence ID" value="KAJ7688746.1"/>
    <property type="molecule type" value="Genomic_DNA"/>
</dbReference>
<evidence type="ECO:0000313" key="3">
    <source>
        <dbReference type="Proteomes" id="UP001221757"/>
    </source>
</evidence>
<evidence type="ECO:0000313" key="2">
    <source>
        <dbReference type="EMBL" id="KAJ7688746.1"/>
    </source>
</evidence>
<organism evidence="2 3">
    <name type="scientific">Mycena rosella</name>
    <name type="common">Pink bonnet</name>
    <name type="synonym">Agaricus rosellus</name>
    <dbReference type="NCBI Taxonomy" id="1033263"/>
    <lineage>
        <taxon>Eukaryota</taxon>
        <taxon>Fungi</taxon>
        <taxon>Dikarya</taxon>
        <taxon>Basidiomycota</taxon>
        <taxon>Agaricomycotina</taxon>
        <taxon>Agaricomycetes</taxon>
        <taxon>Agaricomycetidae</taxon>
        <taxon>Agaricales</taxon>
        <taxon>Marasmiineae</taxon>
        <taxon>Mycenaceae</taxon>
        <taxon>Mycena</taxon>
    </lineage>
</organism>
<name>A0AAD7DDI0_MYCRO</name>
<proteinExistence type="predicted"/>
<feature type="compositionally biased region" description="Basic residues" evidence="1">
    <location>
        <begin position="200"/>
        <end position="216"/>
    </location>
</feature>
<feature type="compositionally biased region" description="Basic and acidic residues" evidence="1">
    <location>
        <begin position="217"/>
        <end position="226"/>
    </location>
</feature>
<dbReference type="AlphaFoldDB" id="A0AAD7DDI0"/>
<keyword evidence="3" id="KW-1185">Reference proteome</keyword>
<accession>A0AAD7DDI0</accession>
<feature type="region of interest" description="Disordered" evidence="1">
    <location>
        <begin position="200"/>
        <end position="303"/>
    </location>
</feature>
<gene>
    <name evidence="2" type="ORF">B0H17DRAFT_1202819</name>
</gene>
<comment type="caution">
    <text evidence="2">The sequence shown here is derived from an EMBL/GenBank/DDBJ whole genome shotgun (WGS) entry which is preliminary data.</text>
</comment>
<feature type="compositionally biased region" description="Low complexity" evidence="1">
    <location>
        <begin position="246"/>
        <end position="272"/>
    </location>
</feature>
<feature type="compositionally biased region" description="Basic residues" evidence="1">
    <location>
        <begin position="236"/>
        <end position="245"/>
    </location>
</feature>
<dbReference type="Proteomes" id="UP001221757">
    <property type="component" value="Unassembled WGS sequence"/>
</dbReference>
<reference evidence="2" key="1">
    <citation type="submission" date="2023-03" db="EMBL/GenBank/DDBJ databases">
        <title>Massive genome expansion in bonnet fungi (Mycena s.s.) driven by repeated elements and novel gene families across ecological guilds.</title>
        <authorList>
            <consortium name="Lawrence Berkeley National Laboratory"/>
            <person name="Harder C.B."/>
            <person name="Miyauchi S."/>
            <person name="Viragh M."/>
            <person name="Kuo A."/>
            <person name="Thoen E."/>
            <person name="Andreopoulos B."/>
            <person name="Lu D."/>
            <person name="Skrede I."/>
            <person name="Drula E."/>
            <person name="Henrissat B."/>
            <person name="Morin E."/>
            <person name="Kohler A."/>
            <person name="Barry K."/>
            <person name="LaButti K."/>
            <person name="Morin E."/>
            <person name="Salamov A."/>
            <person name="Lipzen A."/>
            <person name="Mereny Z."/>
            <person name="Hegedus B."/>
            <person name="Baldrian P."/>
            <person name="Stursova M."/>
            <person name="Weitz H."/>
            <person name="Taylor A."/>
            <person name="Grigoriev I.V."/>
            <person name="Nagy L.G."/>
            <person name="Martin F."/>
            <person name="Kauserud H."/>
        </authorList>
    </citation>
    <scope>NUCLEOTIDE SEQUENCE</scope>
    <source>
        <strain evidence="2">CBHHK067</strain>
    </source>
</reference>
<evidence type="ECO:0000256" key="1">
    <source>
        <dbReference type="SAM" id="MobiDB-lite"/>
    </source>
</evidence>
<sequence length="425" mass="47267">MCKTCCQRLNKGCDYRAHRLNEPTVAANGNPSALARPPAVIPLPSTSASSLTLDSAAPAPAAKLYRKPMDAAWEAQYKAGLSAQQQRKEEEERKRVEARRLQNQLQVCYYSQDDEEPEHHREQDLSTLPYVNLANCPNLLRKMELAASDEINTYDYAMGLWRRDDANTTFQVVAGQTMLVWRLGVTRCAGLDKMIELHAPARKSGKKSSTHISTSKRKPDHERDPSNRVVQVPRTTGKHPRHSHSTTRSPSPAGSTSSLPSASTLLSLSKPSMSSTTLVDLTDSPSSSPSPPRSRSRSASVELVGKPTLATNADALWARGHVLVPTGFGAWPGGIYARDMAWAFGKISTGRRADSDVEQRFQQVFPEVPYVKPTWSRHQQFWRNSTQEERDVASTMPRDASGVWTVWVQKSSGYRHFKSKTKVEK</sequence>
<protein>
    <submittedName>
        <fullName evidence="2">Uncharacterized protein</fullName>
    </submittedName>
</protein>